<dbReference type="Pfam" id="PF07729">
    <property type="entry name" value="FCD"/>
    <property type="match status" value="1"/>
</dbReference>
<gene>
    <name evidence="5" type="ORF">FK220_011130</name>
</gene>
<evidence type="ECO:0000256" key="3">
    <source>
        <dbReference type="ARBA" id="ARBA00023163"/>
    </source>
</evidence>
<dbReference type="PANTHER" id="PTHR43537:SF5">
    <property type="entry name" value="UXU OPERON TRANSCRIPTIONAL REGULATOR"/>
    <property type="match status" value="1"/>
</dbReference>
<dbReference type="SUPFAM" id="SSF48008">
    <property type="entry name" value="GntR ligand-binding domain-like"/>
    <property type="match status" value="1"/>
</dbReference>
<dbReference type="SUPFAM" id="SSF46785">
    <property type="entry name" value="Winged helix' DNA-binding domain"/>
    <property type="match status" value="1"/>
</dbReference>
<dbReference type="EMBL" id="VIKU02000003">
    <property type="protein sequence ID" value="NHF59896.1"/>
    <property type="molecule type" value="Genomic_DNA"/>
</dbReference>
<dbReference type="GO" id="GO:0003677">
    <property type="term" value="F:DNA binding"/>
    <property type="evidence" value="ECO:0007669"/>
    <property type="project" value="UniProtKB-KW"/>
</dbReference>
<comment type="caution">
    <text evidence="5">The sequence shown here is derived from an EMBL/GenBank/DDBJ whole genome shotgun (WGS) entry which is preliminary data.</text>
</comment>
<organism evidence="5 6">
    <name type="scientific">Pelagihabitans pacificus</name>
    <dbReference type="NCBI Taxonomy" id="2696054"/>
    <lineage>
        <taxon>Bacteria</taxon>
        <taxon>Pseudomonadati</taxon>
        <taxon>Bacteroidota</taxon>
        <taxon>Flavobacteriia</taxon>
        <taxon>Flavobacteriales</taxon>
        <taxon>Flavobacteriaceae</taxon>
        <taxon>Pelagihabitans</taxon>
    </lineage>
</organism>
<dbReference type="InterPro" id="IPR000524">
    <property type="entry name" value="Tscrpt_reg_HTH_GntR"/>
</dbReference>
<evidence type="ECO:0000256" key="2">
    <source>
        <dbReference type="ARBA" id="ARBA00023125"/>
    </source>
</evidence>
<dbReference type="Gene3D" id="1.20.120.530">
    <property type="entry name" value="GntR ligand-binding domain-like"/>
    <property type="match status" value="1"/>
</dbReference>
<dbReference type="PANTHER" id="PTHR43537">
    <property type="entry name" value="TRANSCRIPTIONAL REGULATOR, GNTR FAMILY"/>
    <property type="match status" value="1"/>
</dbReference>
<keyword evidence="1" id="KW-0805">Transcription regulation</keyword>
<keyword evidence="3" id="KW-0804">Transcription</keyword>
<proteinExistence type="predicted"/>
<evidence type="ECO:0000313" key="6">
    <source>
        <dbReference type="Proteomes" id="UP000707206"/>
    </source>
</evidence>
<dbReference type="Gene3D" id="1.10.10.10">
    <property type="entry name" value="Winged helix-like DNA-binding domain superfamily/Winged helix DNA-binding domain"/>
    <property type="match status" value="1"/>
</dbReference>
<dbReference type="Pfam" id="PF00392">
    <property type="entry name" value="GntR"/>
    <property type="match status" value="1"/>
</dbReference>
<sequence>MITKTIFRDQVREYLLQQMREGNLNAGESVNLAALARKLNVSVTPIREALTQLQQSQVIEAIPNRGFFIKELSHNEAKNLYELVAQLEVLALEQSVFDEETIAALRLQQKLIQEAEDPLDRINAYMEFHHLLTKNYRNAVAQQILRDLKTRVFLYEKAFMSDESFYYNSDNQHEAIISAIEDNNVPSAALVLKMNWYLVQDFIEKQLVVL</sequence>
<accession>A0A967EAZ4</accession>
<dbReference type="Proteomes" id="UP000707206">
    <property type="component" value="Unassembled WGS sequence"/>
</dbReference>
<name>A0A967EAZ4_9FLAO</name>
<keyword evidence="6" id="KW-1185">Reference proteome</keyword>
<dbReference type="InterPro" id="IPR036388">
    <property type="entry name" value="WH-like_DNA-bd_sf"/>
</dbReference>
<dbReference type="GO" id="GO:0003700">
    <property type="term" value="F:DNA-binding transcription factor activity"/>
    <property type="evidence" value="ECO:0007669"/>
    <property type="project" value="InterPro"/>
</dbReference>
<reference evidence="5" key="1">
    <citation type="submission" date="2019-07" db="EMBL/GenBank/DDBJ databases">
        <authorList>
            <person name="De-Chao Zhang Q."/>
        </authorList>
    </citation>
    <scope>NUCLEOTIDE SEQUENCE</scope>
    <source>
        <strain evidence="5">TP-CH-4</strain>
    </source>
</reference>
<feature type="domain" description="HTH gntR-type" evidence="4">
    <location>
        <begin position="5"/>
        <end position="72"/>
    </location>
</feature>
<dbReference type="AlphaFoldDB" id="A0A967EAZ4"/>
<keyword evidence="2" id="KW-0238">DNA-binding</keyword>
<dbReference type="SMART" id="SM00345">
    <property type="entry name" value="HTH_GNTR"/>
    <property type="match status" value="1"/>
</dbReference>
<reference evidence="5" key="2">
    <citation type="submission" date="2020-03" db="EMBL/GenBank/DDBJ databases">
        <title>Flavobacteriaceae bacterium strain TP-CH-4, a member of the family Flavobacteriaceae isolated from a deep-sea seamount.</title>
        <authorList>
            <person name="Zhang D.-C."/>
        </authorList>
    </citation>
    <scope>NUCLEOTIDE SEQUENCE</scope>
    <source>
        <strain evidence="5">TP-CH-4</strain>
    </source>
</reference>
<dbReference type="PROSITE" id="PS50949">
    <property type="entry name" value="HTH_GNTR"/>
    <property type="match status" value="1"/>
</dbReference>
<evidence type="ECO:0000256" key="1">
    <source>
        <dbReference type="ARBA" id="ARBA00023015"/>
    </source>
</evidence>
<dbReference type="InterPro" id="IPR008920">
    <property type="entry name" value="TF_FadR/GntR_C"/>
</dbReference>
<evidence type="ECO:0000313" key="5">
    <source>
        <dbReference type="EMBL" id="NHF59896.1"/>
    </source>
</evidence>
<protein>
    <submittedName>
        <fullName evidence="5">GntR family transcriptional regulator</fullName>
    </submittedName>
</protein>
<dbReference type="InterPro" id="IPR036390">
    <property type="entry name" value="WH_DNA-bd_sf"/>
</dbReference>
<evidence type="ECO:0000259" key="4">
    <source>
        <dbReference type="PROSITE" id="PS50949"/>
    </source>
</evidence>
<dbReference type="InterPro" id="IPR011711">
    <property type="entry name" value="GntR_C"/>
</dbReference>